<dbReference type="InterPro" id="IPR042099">
    <property type="entry name" value="ANL_N_sf"/>
</dbReference>
<evidence type="ECO:0000259" key="3">
    <source>
        <dbReference type="Pfam" id="PF00501"/>
    </source>
</evidence>
<dbReference type="InterPro" id="IPR000873">
    <property type="entry name" value="AMP-dep_synth/lig_dom"/>
</dbReference>
<reference evidence="4 5" key="1">
    <citation type="submission" date="2018-08" db="EMBL/GenBank/DDBJ databases">
        <title>Genomic investigation of the strawberry pathogen Phytophthora fragariae indicates pathogenicity is determined by transcriptional variation in three key races.</title>
        <authorList>
            <person name="Adams T.M."/>
            <person name="Armitage A.D."/>
            <person name="Sobczyk M.K."/>
            <person name="Bates H.J."/>
            <person name="Dunwell J.M."/>
            <person name="Nellist C.F."/>
            <person name="Harrison R.J."/>
        </authorList>
    </citation>
    <scope>NUCLEOTIDE SEQUENCE [LARGE SCALE GENOMIC DNA]</scope>
    <source>
        <strain evidence="4 5">NOV-5</strain>
    </source>
</reference>
<keyword evidence="1" id="KW-0547">Nucleotide-binding</keyword>
<dbReference type="GO" id="GO:0005524">
    <property type="term" value="F:ATP binding"/>
    <property type="evidence" value="ECO:0007669"/>
    <property type="project" value="UniProtKB-KW"/>
</dbReference>
<dbReference type="Gene3D" id="3.40.50.12780">
    <property type="entry name" value="N-terminal domain of ligase-like"/>
    <property type="match status" value="1"/>
</dbReference>
<gene>
    <name evidence="4" type="ORF">PF006_g8054</name>
</gene>
<protein>
    <recommendedName>
        <fullName evidence="3">AMP-dependent synthetase/ligase domain-containing protein</fullName>
    </recommendedName>
</protein>
<dbReference type="PANTHER" id="PTHR43272:SF33">
    <property type="entry name" value="AMP-BINDING DOMAIN-CONTAINING PROTEIN-RELATED"/>
    <property type="match status" value="1"/>
</dbReference>
<dbReference type="PROSITE" id="PS00455">
    <property type="entry name" value="AMP_BINDING"/>
    <property type="match status" value="1"/>
</dbReference>
<keyword evidence="2" id="KW-0067">ATP-binding</keyword>
<evidence type="ECO:0000256" key="1">
    <source>
        <dbReference type="ARBA" id="ARBA00022741"/>
    </source>
</evidence>
<dbReference type="GO" id="GO:0004467">
    <property type="term" value="F:long-chain fatty acid-CoA ligase activity"/>
    <property type="evidence" value="ECO:0007669"/>
    <property type="project" value="TreeGrafter"/>
</dbReference>
<dbReference type="AlphaFoldDB" id="A0A6A3U7N6"/>
<evidence type="ECO:0000313" key="4">
    <source>
        <dbReference type="EMBL" id="KAE9147242.1"/>
    </source>
</evidence>
<accession>A0A6A3U7N6</accession>
<proteinExistence type="predicted"/>
<dbReference type="PANTHER" id="PTHR43272">
    <property type="entry name" value="LONG-CHAIN-FATTY-ACID--COA LIGASE"/>
    <property type="match status" value="1"/>
</dbReference>
<dbReference type="SUPFAM" id="SSF56801">
    <property type="entry name" value="Acetyl-CoA synthetase-like"/>
    <property type="match status" value="1"/>
</dbReference>
<dbReference type="Proteomes" id="UP000440732">
    <property type="component" value="Unassembled WGS sequence"/>
</dbReference>
<dbReference type="GO" id="GO:0005783">
    <property type="term" value="C:endoplasmic reticulum"/>
    <property type="evidence" value="ECO:0007669"/>
    <property type="project" value="TreeGrafter"/>
</dbReference>
<evidence type="ECO:0000256" key="2">
    <source>
        <dbReference type="ARBA" id="ARBA00022840"/>
    </source>
</evidence>
<sequence length="372" mass="41111">MAPPTAPMKQFSYELEGTATATHGAVRMGHLKSRFTSDMTLYKNLHEFRRKSDPNGSNKLFGWRKTDPSTGKPGAYEWVTLNDFLPVVEAAASGMSHNLKLQRGAIVGVFAKNCYQWSIVEHSASRMAYTLVPLYDTLGAVAIPFILNHTEMSVVFCGKEQFKTLMGVVHECPSVKTVVQLEDDVDEEETLLAQEHKVKLMTLSQLIEDGKQNVVPADPPLPSDLATICYTSGTTGDPKGAMLTHANMMAAAACAFDFTLMLPMDVHLSYLPLAHCFERVIQTTVIYNGAAIGFYLGDVRLLMDDLAELQPTVFPSVPRLLNRIHDKISQGAAAAGGIKKWLFDTAYAAKKFYLKDGYKTHAFWDFVVFSKA</sequence>
<dbReference type="EMBL" id="QXGA01000360">
    <property type="protein sequence ID" value="KAE9147242.1"/>
    <property type="molecule type" value="Genomic_DNA"/>
</dbReference>
<comment type="caution">
    <text evidence="4">The sequence shown here is derived from an EMBL/GenBank/DDBJ whole genome shotgun (WGS) entry which is preliminary data.</text>
</comment>
<dbReference type="InterPro" id="IPR020845">
    <property type="entry name" value="AMP-binding_CS"/>
</dbReference>
<organism evidence="4 5">
    <name type="scientific">Phytophthora fragariae</name>
    <dbReference type="NCBI Taxonomy" id="53985"/>
    <lineage>
        <taxon>Eukaryota</taxon>
        <taxon>Sar</taxon>
        <taxon>Stramenopiles</taxon>
        <taxon>Oomycota</taxon>
        <taxon>Peronosporomycetes</taxon>
        <taxon>Peronosporales</taxon>
        <taxon>Peronosporaceae</taxon>
        <taxon>Phytophthora</taxon>
    </lineage>
</organism>
<name>A0A6A3U7N6_9STRA</name>
<evidence type="ECO:0000313" key="5">
    <source>
        <dbReference type="Proteomes" id="UP000440732"/>
    </source>
</evidence>
<dbReference type="GO" id="GO:0016020">
    <property type="term" value="C:membrane"/>
    <property type="evidence" value="ECO:0007669"/>
    <property type="project" value="TreeGrafter"/>
</dbReference>
<dbReference type="Pfam" id="PF00501">
    <property type="entry name" value="AMP-binding"/>
    <property type="match status" value="1"/>
</dbReference>
<feature type="domain" description="AMP-dependent synthetase/ligase" evidence="3">
    <location>
        <begin position="75"/>
        <end position="327"/>
    </location>
</feature>